<evidence type="ECO:0000256" key="4">
    <source>
        <dbReference type="ARBA" id="ARBA00022801"/>
    </source>
</evidence>
<dbReference type="FunFam" id="2.60.120.200:FF:000114">
    <property type="entry name" value="Probable endo-1,3(4)-beta-glucanase NFIA_089530"/>
    <property type="match status" value="1"/>
</dbReference>
<dbReference type="SUPFAM" id="SSF49899">
    <property type="entry name" value="Concanavalin A-like lectins/glucanases"/>
    <property type="match status" value="1"/>
</dbReference>
<evidence type="ECO:0000256" key="6">
    <source>
        <dbReference type="SAM" id="SignalP"/>
    </source>
</evidence>
<evidence type="ECO:0000259" key="7">
    <source>
        <dbReference type="PROSITE" id="PS51762"/>
    </source>
</evidence>
<dbReference type="Pfam" id="PF26113">
    <property type="entry name" value="GH16_XgeA"/>
    <property type="match status" value="1"/>
</dbReference>
<dbReference type="STRING" id="1392247.A0A3N4L6L0"/>
<dbReference type="EMBL" id="ML119106">
    <property type="protein sequence ID" value="RPB17418.1"/>
    <property type="molecule type" value="Genomic_DNA"/>
</dbReference>
<gene>
    <name evidence="8" type="ORF">P167DRAFT_479811</name>
</gene>
<dbReference type="EC" id="3.2.1.6" evidence="3"/>
<feature type="signal peptide" evidence="6">
    <location>
        <begin position="1"/>
        <end position="20"/>
    </location>
</feature>
<keyword evidence="4" id="KW-0378">Hydrolase</keyword>
<dbReference type="GO" id="GO:0052861">
    <property type="term" value="F:endo-1,3(4)-beta-glucanase activity"/>
    <property type="evidence" value="ECO:0007669"/>
    <property type="project" value="UniProtKB-EC"/>
</dbReference>
<dbReference type="CDD" id="cd02181">
    <property type="entry name" value="GH16_fungal_Lam16A_glucanase"/>
    <property type="match status" value="1"/>
</dbReference>
<dbReference type="AlphaFoldDB" id="A0A3N4L6L0"/>
<dbReference type="GO" id="GO:0009251">
    <property type="term" value="P:glucan catabolic process"/>
    <property type="evidence" value="ECO:0007669"/>
    <property type="project" value="TreeGrafter"/>
</dbReference>
<dbReference type="InterPro" id="IPR000757">
    <property type="entry name" value="Beta-glucanase-like"/>
</dbReference>
<reference evidence="8 9" key="1">
    <citation type="journal article" date="2018" name="Nat. Ecol. Evol.">
        <title>Pezizomycetes genomes reveal the molecular basis of ectomycorrhizal truffle lifestyle.</title>
        <authorList>
            <person name="Murat C."/>
            <person name="Payen T."/>
            <person name="Noel B."/>
            <person name="Kuo A."/>
            <person name="Morin E."/>
            <person name="Chen J."/>
            <person name="Kohler A."/>
            <person name="Krizsan K."/>
            <person name="Balestrini R."/>
            <person name="Da Silva C."/>
            <person name="Montanini B."/>
            <person name="Hainaut M."/>
            <person name="Levati E."/>
            <person name="Barry K.W."/>
            <person name="Belfiori B."/>
            <person name="Cichocki N."/>
            <person name="Clum A."/>
            <person name="Dockter R.B."/>
            <person name="Fauchery L."/>
            <person name="Guy J."/>
            <person name="Iotti M."/>
            <person name="Le Tacon F."/>
            <person name="Lindquist E.A."/>
            <person name="Lipzen A."/>
            <person name="Malagnac F."/>
            <person name="Mello A."/>
            <person name="Molinier V."/>
            <person name="Miyauchi S."/>
            <person name="Poulain J."/>
            <person name="Riccioni C."/>
            <person name="Rubini A."/>
            <person name="Sitrit Y."/>
            <person name="Splivallo R."/>
            <person name="Traeger S."/>
            <person name="Wang M."/>
            <person name="Zifcakova L."/>
            <person name="Wipf D."/>
            <person name="Zambonelli A."/>
            <person name="Paolocci F."/>
            <person name="Nowrousian M."/>
            <person name="Ottonello S."/>
            <person name="Baldrian P."/>
            <person name="Spatafora J.W."/>
            <person name="Henrissat B."/>
            <person name="Nagy L.G."/>
            <person name="Aury J.M."/>
            <person name="Wincker P."/>
            <person name="Grigoriev I.V."/>
            <person name="Bonfante P."/>
            <person name="Martin F.M."/>
        </authorList>
    </citation>
    <scope>NUCLEOTIDE SEQUENCE [LARGE SCALE GENOMIC DNA]</scope>
    <source>
        <strain evidence="8 9">CCBAS932</strain>
    </source>
</reference>
<dbReference type="InterPro" id="IPR013320">
    <property type="entry name" value="ConA-like_dom_sf"/>
</dbReference>
<dbReference type="InterPro" id="IPR050546">
    <property type="entry name" value="Glycosyl_Hydrlase_16"/>
</dbReference>
<dbReference type="PROSITE" id="PS51762">
    <property type="entry name" value="GH16_2"/>
    <property type="match status" value="1"/>
</dbReference>
<accession>A0A3N4L6L0</accession>
<comment type="catalytic activity">
    <reaction evidence="1">
        <text>Endohydrolysis of (1-&gt;3)- or (1-&gt;4)-linkages in beta-D-glucans when the glucose residue whose reducing group is involved in the linkage to be hydrolyzed is itself substituted at C-3.</text>
        <dbReference type="EC" id="3.2.1.6"/>
    </reaction>
</comment>
<sequence>MKILTLSPLSLLLLPHLAHAAYVLQDDYNAQNFLSKFTYFTGSDPTHGFVKYVDEQTAKSKQYVRPNGAQIHVGVDHKSKIPFNPADKTGTGTGGRESVRLESKTLYTKGLFILDIEHMPGGPCGTWPAFWTVGGGWPNKGEIDIIEGVHRNSVNMMALHTGPQCSVKGLKQKALVEAPNCDVKAPGQASNQGCSMKDKGTASYGDAFNAAKGGVFAMEWTSTHIKVWFFPRGSIPKDINTPNPASWGTPNANFEGGCEFDKKFKDHKIIFNTTFCGDWAGGVWGTAAVDGGAKTCVDFVANNPQEFEKAYWTINYLKVFKQQ</sequence>
<evidence type="ECO:0000256" key="5">
    <source>
        <dbReference type="ARBA" id="ARBA00023295"/>
    </source>
</evidence>
<evidence type="ECO:0000256" key="3">
    <source>
        <dbReference type="ARBA" id="ARBA00012599"/>
    </source>
</evidence>
<dbReference type="Proteomes" id="UP000277580">
    <property type="component" value="Unassembled WGS sequence"/>
</dbReference>
<feature type="chain" id="PRO_5018180211" description="endo-1,3(4)-beta-glucanase" evidence="6">
    <location>
        <begin position="21"/>
        <end position="323"/>
    </location>
</feature>
<evidence type="ECO:0000256" key="2">
    <source>
        <dbReference type="ARBA" id="ARBA00006865"/>
    </source>
</evidence>
<organism evidence="8 9">
    <name type="scientific">Morchella conica CCBAS932</name>
    <dbReference type="NCBI Taxonomy" id="1392247"/>
    <lineage>
        <taxon>Eukaryota</taxon>
        <taxon>Fungi</taxon>
        <taxon>Dikarya</taxon>
        <taxon>Ascomycota</taxon>
        <taxon>Pezizomycotina</taxon>
        <taxon>Pezizomycetes</taxon>
        <taxon>Pezizales</taxon>
        <taxon>Morchellaceae</taxon>
        <taxon>Morchella</taxon>
    </lineage>
</organism>
<dbReference type="PANTHER" id="PTHR10963">
    <property type="entry name" value="GLYCOSYL HYDROLASE-RELATED"/>
    <property type="match status" value="1"/>
</dbReference>
<keyword evidence="5" id="KW-0326">Glycosidase</keyword>
<feature type="domain" description="GH16" evidence="7">
    <location>
        <begin position="26"/>
        <end position="288"/>
    </location>
</feature>
<keyword evidence="9" id="KW-1185">Reference proteome</keyword>
<protein>
    <recommendedName>
        <fullName evidence="3">endo-1,3(4)-beta-glucanase</fullName>
        <ecNumber evidence="3">3.2.1.6</ecNumber>
    </recommendedName>
</protein>
<dbReference type="OrthoDB" id="192832at2759"/>
<name>A0A3N4L6L0_9PEZI</name>
<evidence type="ECO:0000313" key="9">
    <source>
        <dbReference type="Proteomes" id="UP000277580"/>
    </source>
</evidence>
<comment type="similarity">
    <text evidence="2">Belongs to the glycosyl hydrolase 16 family.</text>
</comment>
<evidence type="ECO:0000313" key="8">
    <source>
        <dbReference type="EMBL" id="RPB17418.1"/>
    </source>
</evidence>
<dbReference type="Gene3D" id="2.60.120.200">
    <property type="match status" value="1"/>
</dbReference>
<dbReference type="InParanoid" id="A0A3N4L6L0"/>
<proteinExistence type="inferred from homology"/>
<evidence type="ECO:0000256" key="1">
    <source>
        <dbReference type="ARBA" id="ARBA00000124"/>
    </source>
</evidence>
<keyword evidence="6" id="KW-0732">Signal</keyword>
<dbReference type="PANTHER" id="PTHR10963:SF24">
    <property type="entry name" value="GLYCOSIDASE C21B10.07-RELATED"/>
    <property type="match status" value="1"/>
</dbReference>